<dbReference type="AlphaFoldDB" id="A0A448XQJ7"/>
<feature type="compositionally biased region" description="Polar residues" evidence="1">
    <location>
        <begin position="297"/>
        <end position="311"/>
    </location>
</feature>
<comment type="caution">
    <text evidence="3">The sequence shown here is derived from an EMBL/GenBank/DDBJ whole genome shotgun (WGS) entry which is preliminary data.</text>
</comment>
<dbReference type="Gene3D" id="1.10.555.10">
    <property type="entry name" value="Rho GTPase activation protein"/>
    <property type="match status" value="1"/>
</dbReference>
<keyword evidence="4" id="KW-1185">Reference proteome</keyword>
<gene>
    <name evidence="3" type="ORF">PXEA_LOCUS35891</name>
</gene>
<feature type="non-terminal residue" evidence="3">
    <location>
        <position position="360"/>
    </location>
</feature>
<accession>A0A448XQJ7</accession>
<dbReference type="Pfam" id="PF00620">
    <property type="entry name" value="RhoGAP"/>
    <property type="match status" value="1"/>
</dbReference>
<reference evidence="3" key="1">
    <citation type="submission" date="2018-11" db="EMBL/GenBank/DDBJ databases">
        <authorList>
            <consortium name="Pathogen Informatics"/>
        </authorList>
    </citation>
    <scope>NUCLEOTIDE SEQUENCE</scope>
</reference>
<dbReference type="OrthoDB" id="6236246at2759"/>
<evidence type="ECO:0000256" key="1">
    <source>
        <dbReference type="SAM" id="MobiDB-lite"/>
    </source>
</evidence>
<organism evidence="3 4">
    <name type="scientific">Protopolystoma xenopodis</name>
    <dbReference type="NCBI Taxonomy" id="117903"/>
    <lineage>
        <taxon>Eukaryota</taxon>
        <taxon>Metazoa</taxon>
        <taxon>Spiralia</taxon>
        <taxon>Lophotrochozoa</taxon>
        <taxon>Platyhelminthes</taxon>
        <taxon>Monogenea</taxon>
        <taxon>Polyopisthocotylea</taxon>
        <taxon>Polystomatidea</taxon>
        <taxon>Polystomatidae</taxon>
        <taxon>Protopolystoma</taxon>
    </lineage>
</organism>
<dbReference type="GO" id="GO:0007165">
    <property type="term" value="P:signal transduction"/>
    <property type="evidence" value="ECO:0007669"/>
    <property type="project" value="InterPro"/>
</dbReference>
<name>A0A448XQJ7_9PLAT</name>
<sequence>MSWRRAEVYAIFEQSASPFDLASLLLRCIASCASYNSSSAPGSLTGSYFASGSGSSLSAAGWPDDESRAEDSTQGLQAAWAMNGRRHGHGLLPRAASDLLFAATRLQYALPGSKSSAAANHGLEAESSKAELVEDWMHILCHARQLFTYRVVIQLLLPDGERRLLIQLLRLFRRISAGEPQTRMHAENLARCAALSVFGSPEPEEMLKTQYDPTRLQDSGDGDSKPGPLAWRIDTLVNLIGLVDQLDALPGLVYAEVRCRLRARLGHSPIAKLPPTPSVAQATGSFVTGGRTASTAGWLLGSSNSPGNNKRSSAFEPTASSSASSTESTVSCASLLSVGLNSTSSSGSDQLLKAQRDMLA</sequence>
<evidence type="ECO:0000259" key="2">
    <source>
        <dbReference type="Pfam" id="PF00620"/>
    </source>
</evidence>
<protein>
    <recommendedName>
        <fullName evidence="2">Rho-GAP domain-containing protein</fullName>
    </recommendedName>
</protein>
<dbReference type="Proteomes" id="UP000784294">
    <property type="component" value="Unassembled WGS sequence"/>
</dbReference>
<dbReference type="SUPFAM" id="SSF48350">
    <property type="entry name" value="GTPase activation domain, GAP"/>
    <property type="match status" value="1"/>
</dbReference>
<dbReference type="InterPro" id="IPR008936">
    <property type="entry name" value="Rho_GTPase_activation_prot"/>
</dbReference>
<evidence type="ECO:0000313" key="3">
    <source>
        <dbReference type="EMBL" id="VEL42451.1"/>
    </source>
</evidence>
<dbReference type="InterPro" id="IPR000198">
    <property type="entry name" value="RhoGAP_dom"/>
</dbReference>
<feature type="region of interest" description="Disordered" evidence="1">
    <location>
        <begin position="297"/>
        <end position="327"/>
    </location>
</feature>
<feature type="domain" description="Rho-GAP" evidence="2">
    <location>
        <begin position="133"/>
        <end position="201"/>
    </location>
</feature>
<feature type="compositionally biased region" description="Low complexity" evidence="1">
    <location>
        <begin position="312"/>
        <end position="327"/>
    </location>
</feature>
<dbReference type="EMBL" id="CAAALY010274475">
    <property type="protein sequence ID" value="VEL42451.1"/>
    <property type="molecule type" value="Genomic_DNA"/>
</dbReference>
<proteinExistence type="predicted"/>
<evidence type="ECO:0000313" key="4">
    <source>
        <dbReference type="Proteomes" id="UP000784294"/>
    </source>
</evidence>